<reference evidence="1" key="1">
    <citation type="thesis" date="2020" institute="ProQuest LLC" country="789 East Eisenhower Parkway, Ann Arbor, MI, USA">
        <title>Comparative Genomics and Chromosome Evolution.</title>
        <authorList>
            <person name="Mudd A.B."/>
        </authorList>
    </citation>
    <scope>NUCLEOTIDE SEQUENCE</scope>
    <source>
        <strain evidence="1">Female2</strain>
        <tissue evidence="1">Blood</tissue>
    </source>
</reference>
<sequence length="263" mass="30450">MAKEDPSVSEIKLLQSERLDRIWRLTNIVVELSQKDNKVLMKRWAPGELNHPSYSERVSAFDLPSNLTVNIGESGKFSDLTISADTDDSVCTELSDFDGPSDGIETEVARRENTSLDQSVIDFEGPMSESELQGPSFDEKCLQISRDKCRERNKMLELRILDLEEYIENHKELTNPIRHTKSYVQDIGKLMRLCEVFRAETRSALKELAILRDRYDCVLLENERLKHSLQERTNELKTQQEYESEKAAPERTCVRRRNIPISR</sequence>
<dbReference type="AlphaFoldDB" id="A0A8T2JRH6"/>
<name>A0A8T2JRH6_9PIPI</name>
<protein>
    <submittedName>
        <fullName evidence="1">Uncharacterized protein</fullName>
    </submittedName>
</protein>
<evidence type="ECO:0000313" key="2">
    <source>
        <dbReference type="Proteomes" id="UP000812440"/>
    </source>
</evidence>
<dbReference type="EMBL" id="JAACNH010000003">
    <property type="protein sequence ID" value="KAG8445977.1"/>
    <property type="molecule type" value="Genomic_DNA"/>
</dbReference>
<accession>A0A8T2JRH6</accession>
<dbReference type="Proteomes" id="UP000812440">
    <property type="component" value="Chromosome 8_10"/>
</dbReference>
<dbReference type="EMBL" id="JAACNH010000003">
    <property type="protein sequence ID" value="KAG8445976.1"/>
    <property type="molecule type" value="Genomic_DNA"/>
</dbReference>
<evidence type="ECO:0000313" key="1">
    <source>
        <dbReference type="EMBL" id="KAG8445977.1"/>
    </source>
</evidence>
<organism evidence="1 2">
    <name type="scientific">Hymenochirus boettgeri</name>
    <name type="common">Congo dwarf clawed frog</name>
    <dbReference type="NCBI Taxonomy" id="247094"/>
    <lineage>
        <taxon>Eukaryota</taxon>
        <taxon>Metazoa</taxon>
        <taxon>Chordata</taxon>
        <taxon>Craniata</taxon>
        <taxon>Vertebrata</taxon>
        <taxon>Euteleostomi</taxon>
        <taxon>Amphibia</taxon>
        <taxon>Batrachia</taxon>
        <taxon>Anura</taxon>
        <taxon>Pipoidea</taxon>
        <taxon>Pipidae</taxon>
        <taxon>Pipinae</taxon>
        <taxon>Hymenochirus</taxon>
    </lineage>
</organism>
<proteinExistence type="predicted"/>
<keyword evidence="2" id="KW-1185">Reference proteome</keyword>
<comment type="caution">
    <text evidence="1">The sequence shown here is derived from an EMBL/GenBank/DDBJ whole genome shotgun (WGS) entry which is preliminary data.</text>
</comment>
<gene>
    <name evidence="1" type="ORF">GDO86_013739</name>
</gene>